<reference evidence="5" key="1">
    <citation type="journal article" date="2021" name="Environ. Microbiol.">
        <title>Genomic characterization of three novel Desulfobacterota classes expand the metabolic and phylogenetic diversity of the phylum.</title>
        <authorList>
            <person name="Murphy C.L."/>
            <person name="Biggerstaff J."/>
            <person name="Eichhorn A."/>
            <person name="Ewing E."/>
            <person name="Shahan R."/>
            <person name="Soriano D."/>
            <person name="Stewart S."/>
            <person name="VanMol K."/>
            <person name="Walker R."/>
            <person name="Walters P."/>
            <person name="Elshahed M.S."/>
            <person name="Youssef N.H."/>
        </authorList>
    </citation>
    <scope>NUCLEOTIDE SEQUENCE</scope>
    <source>
        <strain evidence="5">Zod_Metabat.24</strain>
    </source>
</reference>
<accession>A0A9D8KF35</accession>
<name>A0A9D8KF35_9DELT</name>
<evidence type="ECO:0000259" key="4">
    <source>
        <dbReference type="Pfam" id="PF13085"/>
    </source>
</evidence>
<evidence type="ECO:0000313" key="6">
    <source>
        <dbReference type="Proteomes" id="UP000809273"/>
    </source>
</evidence>
<dbReference type="GO" id="GO:0051536">
    <property type="term" value="F:iron-sulfur cluster binding"/>
    <property type="evidence" value="ECO:0007669"/>
    <property type="project" value="InterPro"/>
</dbReference>
<dbReference type="GO" id="GO:0009060">
    <property type="term" value="P:aerobic respiration"/>
    <property type="evidence" value="ECO:0007669"/>
    <property type="project" value="TreeGrafter"/>
</dbReference>
<organism evidence="5 6">
    <name type="scientific">Candidatus Zymogenus saltonus</name>
    <dbReference type="NCBI Taxonomy" id="2844893"/>
    <lineage>
        <taxon>Bacteria</taxon>
        <taxon>Deltaproteobacteria</taxon>
        <taxon>Candidatus Zymogenia</taxon>
        <taxon>Candidatus Zymogeniales</taxon>
        <taxon>Candidatus Zymogenaceae</taxon>
        <taxon>Candidatus Zymogenus</taxon>
    </lineage>
</organism>
<evidence type="ECO:0000313" key="5">
    <source>
        <dbReference type="EMBL" id="MBN1573352.1"/>
    </source>
</evidence>
<dbReference type="Pfam" id="PF13085">
    <property type="entry name" value="Fer2_3"/>
    <property type="match status" value="1"/>
</dbReference>
<dbReference type="PANTHER" id="PTHR11921:SF29">
    <property type="entry name" value="SUCCINATE DEHYDROGENASE [UBIQUINONE] IRON-SULFUR SUBUNIT, MITOCHONDRIAL"/>
    <property type="match status" value="1"/>
</dbReference>
<dbReference type="Proteomes" id="UP000809273">
    <property type="component" value="Unassembled WGS sequence"/>
</dbReference>
<comment type="similarity">
    <text evidence="2">Belongs to the succinate dehydrogenase/fumarate reductase iron-sulfur protein family.</text>
</comment>
<comment type="cofactor">
    <cofactor evidence="3">
        <name>[2Fe-2S] cluster</name>
        <dbReference type="ChEBI" id="CHEBI:190135"/>
    </cofactor>
</comment>
<dbReference type="PANTHER" id="PTHR11921">
    <property type="entry name" value="SUCCINATE DEHYDROGENASE IRON-SULFUR PROTEIN"/>
    <property type="match status" value="1"/>
</dbReference>
<dbReference type="GO" id="GO:0009055">
    <property type="term" value="F:electron transfer activity"/>
    <property type="evidence" value="ECO:0007669"/>
    <property type="project" value="InterPro"/>
</dbReference>
<reference evidence="5" key="2">
    <citation type="submission" date="2021-01" db="EMBL/GenBank/DDBJ databases">
        <authorList>
            <person name="Hahn C.R."/>
            <person name="Youssef N.H."/>
            <person name="Elshahed M."/>
        </authorList>
    </citation>
    <scope>NUCLEOTIDE SEQUENCE</scope>
    <source>
        <strain evidence="5">Zod_Metabat.24</strain>
    </source>
</reference>
<protein>
    <recommendedName>
        <fullName evidence="4">Succinate dehydogenase/fumarate reductase N-terminal domain-containing protein</fullName>
    </recommendedName>
</protein>
<dbReference type="InterPro" id="IPR025192">
    <property type="entry name" value="Succ_DH/fum_Rdtase_N"/>
</dbReference>
<dbReference type="InterPro" id="IPR012675">
    <property type="entry name" value="Beta-grasp_dom_sf"/>
</dbReference>
<dbReference type="Gene3D" id="3.10.20.30">
    <property type="match status" value="1"/>
</dbReference>
<dbReference type="InterPro" id="IPR050573">
    <property type="entry name" value="SDH/FRD_Iron-Sulfur"/>
</dbReference>
<gene>
    <name evidence="5" type="ORF">JW984_09180</name>
</gene>
<feature type="domain" description="Succinate dehydogenase/fumarate reductase N-terminal" evidence="4">
    <location>
        <begin position="7"/>
        <end position="106"/>
    </location>
</feature>
<dbReference type="InterPro" id="IPR036010">
    <property type="entry name" value="2Fe-2S_ferredoxin-like_sf"/>
</dbReference>
<evidence type="ECO:0000256" key="2">
    <source>
        <dbReference type="ARBA" id="ARBA00009433"/>
    </source>
</evidence>
<comment type="caution">
    <text evidence="5">The sequence shown here is derived from an EMBL/GenBank/DDBJ whole genome shotgun (WGS) entry which is preliminary data.</text>
</comment>
<evidence type="ECO:0000256" key="1">
    <source>
        <dbReference type="ARBA" id="ARBA00001927"/>
    </source>
</evidence>
<evidence type="ECO:0000256" key="3">
    <source>
        <dbReference type="ARBA" id="ARBA00034078"/>
    </source>
</evidence>
<dbReference type="GO" id="GO:0022904">
    <property type="term" value="P:respiratory electron transport chain"/>
    <property type="evidence" value="ECO:0007669"/>
    <property type="project" value="TreeGrafter"/>
</dbReference>
<sequence length="107" mass="12375">MTEKRLKVKVFRYNPEVDKEPYYRDYEIPHEKGMSAMDALDYIYQNLDSTIAYYDHAGCSLGICAKCTGRINGVAGLLCQTEIFDETVLEPTNKERVLKDLVMKRDQ</sequence>
<dbReference type="EMBL" id="JAFGIX010000046">
    <property type="protein sequence ID" value="MBN1573352.1"/>
    <property type="molecule type" value="Genomic_DNA"/>
</dbReference>
<comment type="cofactor">
    <cofactor evidence="1">
        <name>[3Fe-4S] cluster</name>
        <dbReference type="ChEBI" id="CHEBI:21137"/>
    </cofactor>
</comment>
<dbReference type="AlphaFoldDB" id="A0A9D8KF35"/>
<proteinExistence type="inferred from homology"/>
<dbReference type="SUPFAM" id="SSF54292">
    <property type="entry name" value="2Fe-2S ferredoxin-like"/>
    <property type="match status" value="1"/>
</dbReference>